<dbReference type="Proteomes" id="UP001244341">
    <property type="component" value="Chromosome 3b"/>
</dbReference>
<evidence type="ECO:0000256" key="9">
    <source>
        <dbReference type="ARBA" id="ARBA00044484"/>
    </source>
</evidence>
<dbReference type="PROSITE" id="PS00630">
    <property type="entry name" value="IMP_2"/>
    <property type="match status" value="1"/>
</dbReference>
<keyword evidence="6" id="KW-0460">Magnesium</keyword>
<dbReference type="InterPro" id="IPR000760">
    <property type="entry name" value="Inositol_monophosphatase-like"/>
</dbReference>
<reference evidence="10 11" key="1">
    <citation type="submission" date="2023-05" db="EMBL/GenBank/DDBJ databases">
        <title>A 100% complete, gapless, phased diploid assembly of the Scenedesmus obliquus UTEX 3031 genome.</title>
        <authorList>
            <person name="Biondi T.C."/>
            <person name="Hanschen E.R."/>
            <person name="Kwon T."/>
            <person name="Eng W."/>
            <person name="Kruse C.P.S."/>
            <person name="Koehler S.I."/>
            <person name="Kunde Y."/>
            <person name="Gleasner C.D."/>
            <person name="You Mak K.T."/>
            <person name="Polle J."/>
            <person name="Hovde B.T."/>
            <person name="Starkenburg S.R."/>
        </authorList>
    </citation>
    <scope>NUCLEOTIDE SEQUENCE [LARGE SCALE GENOMIC DNA]</scope>
    <source>
        <strain evidence="10 11">DOE0152z</strain>
    </source>
</reference>
<comment type="cofactor">
    <cofactor evidence="1">
        <name>Mg(2+)</name>
        <dbReference type="ChEBI" id="CHEBI:18420"/>
    </cofactor>
</comment>
<comment type="similarity">
    <text evidence="2">Belongs to the inositol monophosphatase superfamily.</text>
</comment>
<dbReference type="Pfam" id="PF00459">
    <property type="entry name" value="Inositol_P"/>
    <property type="match status" value="1"/>
</dbReference>
<evidence type="ECO:0000256" key="2">
    <source>
        <dbReference type="ARBA" id="ARBA00009759"/>
    </source>
</evidence>
<proteinExistence type="inferred from homology"/>
<dbReference type="InterPro" id="IPR020550">
    <property type="entry name" value="Inositol_monophosphatase_CS"/>
</dbReference>
<dbReference type="Gene3D" id="3.30.540.10">
    <property type="entry name" value="Fructose-1,6-Bisphosphatase, subunit A, domain 1"/>
    <property type="match status" value="1"/>
</dbReference>
<evidence type="ECO:0000313" key="10">
    <source>
        <dbReference type="EMBL" id="WIA11614.1"/>
    </source>
</evidence>
<evidence type="ECO:0000256" key="1">
    <source>
        <dbReference type="ARBA" id="ARBA00001946"/>
    </source>
</evidence>
<evidence type="ECO:0000256" key="6">
    <source>
        <dbReference type="ARBA" id="ARBA00022842"/>
    </source>
</evidence>
<organism evidence="10 11">
    <name type="scientific">Tetradesmus obliquus</name>
    <name type="common">Green alga</name>
    <name type="synonym">Acutodesmus obliquus</name>
    <dbReference type="NCBI Taxonomy" id="3088"/>
    <lineage>
        <taxon>Eukaryota</taxon>
        <taxon>Viridiplantae</taxon>
        <taxon>Chlorophyta</taxon>
        <taxon>core chlorophytes</taxon>
        <taxon>Chlorophyceae</taxon>
        <taxon>CS clade</taxon>
        <taxon>Sphaeropleales</taxon>
        <taxon>Scenedesmaceae</taxon>
        <taxon>Tetradesmus</taxon>
    </lineage>
</organism>
<evidence type="ECO:0000256" key="7">
    <source>
        <dbReference type="ARBA" id="ARBA00044466"/>
    </source>
</evidence>
<accession>A0ABY8TRY0</accession>
<evidence type="ECO:0000256" key="8">
    <source>
        <dbReference type="ARBA" id="ARBA00044479"/>
    </source>
</evidence>
<protein>
    <recommendedName>
        <fullName evidence="3">3'(2'),5'-bisphosphate nucleotidase</fullName>
        <ecNumber evidence="3">3.1.3.7</ecNumber>
    </recommendedName>
</protein>
<comment type="catalytic activity">
    <reaction evidence="8">
        <text>adenosine 3',5'-bisphosphate + H2O = AMP + phosphate</text>
        <dbReference type="Rhea" id="RHEA:10040"/>
        <dbReference type="ChEBI" id="CHEBI:15377"/>
        <dbReference type="ChEBI" id="CHEBI:43474"/>
        <dbReference type="ChEBI" id="CHEBI:58343"/>
        <dbReference type="ChEBI" id="CHEBI:456215"/>
        <dbReference type="EC" id="3.1.3.7"/>
    </reaction>
    <physiologicalReaction direction="left-to-right" evidence="8">
        <dbReference type="Rhea" id="RHEA:10041"/>
    </physiologicalReaction>
</comment>
<keyword evidence="11" id="KW-1185">Reference proteome</keyword>
<dbReference type="Gene3D" id="3.40.190.80">
    <property type="match status" value="1"/>
</dbReference>
<dbReference type="EC" id="3.1.3.7" evidence="3"/>
<dbReference type="EMBL" id="CP126210">
    <property type="protein sequence ID" value="WIA11614.1"/>
    <property type="molecule type" value="Genomic_DNA"/>
</dbReference>
<sequence>MMCRNHAPAAWAETQLSDAKYASELAAACEAVTLASKLCQRVQQQLTTSEKADKDDASPVTVADYGAQALVAWVLQRADPSLKLSMVAEEDSADLIAPSGAAMLARITQLINSVLAEEEGAAPLSEQDVVGLIELGGSQGGPQGRHWVLDPIDGTRGFVGMRQYAVCLGMLQDGDVVLGVLGCPNLPQGAVGDDDGGAAAAGKSSSADVGCLFLAHRGAGAYVAPLSSSSSSSLRRISVRDESDMANARFMESYESRHSDHSFTAAVAKQAGVSLPPLRMDSQVKYGLLSRGDAGIFMRFPPPSYREKIWDHAAGCVIVEEAGGKVTDASGARLDFARGRWLDLDGGIIAAPPAVHGAVLAAAQAVRSSKL</sequence>
<evidence type="ECO:0000256" key="4">
    <source>
        <dbReference type="ARBA" id="ARBA00022723"/>
    </source>
</evidence>
<keyword evidence="4" id="KW-0479">Metal-binding</keyword>
<evidence type="ECO:0000313" key="11">
    <source>
        <dbReference type="Proteomes" id="UP001244341"/>
    </source>
</evidence>
<evidence type="ECO:0000256" key="3">
    <source>
        <dbReference type="ARBA" id="ARBA00012633"/>
    </source>
</evidence>
<gene>
    <name evidence="10" type="ORF">OEZ85_011718</name>
</gene>
<dbReference type="PRINTS" id="PR00377">
    <property type="entry name" value="IMPHPHTASES"/>
</dbReference>
<evidence type="ECO:0000256" key="5">
    <source>
        <dbReference type="ARBA" id="ARBA00022801"/>
    </source>
</evidence>
<dbReference type="SUPFAM" id="SSF56655">
    <property type="entry name" value="Carbohydrate phosphatase"/>
    <property type="match status" value="1"/>
</dbReference>
<dbReference type="NCBIfam" id="TIGR01330">
    <property type="entry name" value="bisphos_HAL2"/>
    <property type="match status" value="1"/>
</dbReference>
<name>A0ABY8TRY0_TETOB</name>
<keyword evidence="5" id="KW-0378">Hydrolase</keyword>
<comment type="catalytic activity">
    <reaction evidence="9">
        <text>3'-phosphoadenylyl sulfate + H2O = adenosine 5'-phosphosulfate + phosphate</text>
        <dbReference type="Rhea" id="RHEA:77639"/>
        <dbReference type="ChEBI" id="CHEBI:15377"/>
        <dbReference type="ChEBI" id="CHEBI:43474"/>
        <dbReference type="ChEBI" id="CHEBI:58243"/>
        <dbReference type="ChEBI" id="CHEBI:58339"/>
        <dbReference type="EC" id="3.1.3.7"/>
    </reaction>
    <physiologicalReaction direction="left-to-right" evidence="9">
        <dbReference type="Rhea" id="RHEA:77640"/>
    </physiologicalReaction>
</comment>
<comment type="catalytic activity">
    <reaction evidence="7">
        <text>adenosine 2',5'-bisphosphate + H2O = AMP + phosphate</text>
        <dbReference type="Rhea" id="RHEA:77643"/>
        <dbReference type="ChEBI" id="CHEBI:15377"/>
        <dbReference type="ChEBI" id="CHEBI:43474"/>
        <dbReference type="ChEBI" id="CHEBI:194156"/>
        <dbReference type="ChEBI" id="CHEBI:456215"/>
        <dbReference type="EC" id="3.1.3.7"/>
    </reaction>
    <physiologicalReaction direction="left-to-right" evidence="7">
        <dbReference type="Rhea" id="RHEA:77644"/>
    </physiologicalReaction>
</comment>
<dbReference type="PANTHER" id="PTHR43200:SF6">
    <property type="entry name" value="3'(2'),5'-BISPHOSPHATE NUCLEOTIDASE"/>
    <property type="match status" value="1"/>
</dbReference>
<dbReference type="CDD" id="cd01517">
    <property type="entry name" value="PAP_phosphatase"/>
    <property type="match status" value="1"/>
</dbReference>
<dbReference type="InterPro" id="IPR051090">
    <property type="entry name" value="Inositol_monoP_superfamily"/>
</dbReference>
<dbReference type="PANTHER" id="PTHR43200">
    <property type="entry name" value="PHOSPHATASE"/>
    <property type="match status" value="1"/>
</dbReference>
<dbReference type="InterPro" id="IPR006239">
    <property type="entry name" value="DPNP"/>
</dbReference>